<reference evidence="6 7" key="1">
    <citation type="submission" date="2016-01" db="EMBL/GenBank/DDBJ databases">
        <title>Genome sequence of Clostridium neopropionicum X4, DSM-3847.</title>
        <authorList>
            <person name="Poehlein A."/>
            <person name="Beck M.H."/>
            <person name="Bengelsdorf F.R."/>
            <person name="Daniel R."/>
            <person name="Duerre P."/>
        </authorList>
    </citation>
    <scope>NUCLEOTIDE SEQUENCE [LARGE SCALE GENOMIC DNA]</scope>
    <source>
        <strain evidence="6 7">DSM-3847</strain>
    </source>
</reference>
<dbReference type="InterPro" id="IPR002130">
    <property type="entry name" value="Cyclophilin-type_PPIase_dom"/>
</dbReference>
<comment type="caution">
    <text evidence="6">The sequence shown here is derived from an EMBL/GenBank/DDBJ whole genome shotgun (WGS) entry which is preliminary data.</text>
</comment>
<dbReference type="PANTHER" id="PTHR45625:SF4">
    <property type="entry name" value="PEPTIDYLPROLYL ISOMERASE DOMAIN AND WD REPEAT-CONTAINING PROTEIN 1"/>
    <property type="match status" value="1"/>
</dbReference>
<dbReference type="SUPFAM" id="SSF50891">
    <property type="entry name" value="Cyclophilin-like"/>
    <property type="match status" value="1"/>
</dbReference>
<dbReference type="AlphaFoldDB" id="A0A136WBY2"/>
<comment type="function">
    <text evidence="1 4">PPIases accelerate the folding of proteins. It catalyzes the cis-trans isomerization of proline imidic peptide bonds in oligopeptides.</text>
</comment>
<evidence type="ECO:0000256" key="2">
    <source>
        <dbReference type="ARBA" id="ARBA00023110"/>
    </source>
</evidence>
<keyword evidence="7" id="KW-1185">Reference proteome</keyword>
<dbReference type="PATRIC" id="fig|36847.3.peg.2962"/>
<keyword evidence="4" id="KW-0732">Signal</keyword>
<dbReference type="EMBL" id="LRVM01000011">
    <property type="protein sequence ID" value="KXL52014.1"/>
    <property type="molecule type" value="Genomic_DNA"/>
</dbReference>
<evidence type="ECO:0000256" key="4">
    <source>
        <dbReference type="RuleBase" id="RU363019"/>
    </source>
</evidence>
<sequence>MKKYAAFVFAVALLLFTAGCSAKDAKETNKVQDANDNNAQDSDTFLQAQMPKEGDEVAVITTSEGVIKLQFYPQEAPKAVENFKTLVKSGYYDSVIFHRVIEGFMIQGGDPTGTGRGGKSSWGEAFEDEISPNLHFYRGALAMANSGPDTNGSQFFIVQNKQVTEQGVDAIRQTRDGNEDVGITLGEKFYTLNDLFPDAVLDYYTEHGGSIELENIFGKPYTIFGQVFEGMDVVDKIAATEVDAESKKPLQDVVIEKVEIVNYESQG</sequence>
<dbReference type="RefSeq" id="WP_083532015.1">
    <property type="nucleotide sequence ID" value="NZ_LRVM01000011.1"/>
</dbReference>
<dbReference type="PRINTS" id="PR00153">
    <property type="entry name" value="CSAPPISMRASE"/>
</dbReference>
<comment type="similarity">
    <text evidence="4">Belongs to the cyclophilin-type PPIase family.</text>
</comment>
<dbReference type="GO" id="GO:0003755">
    <property type="term" value="F:peptidyl-prolyl cis-trans isomerase activity"/>
    <property type="evidence" value="ECO:0007669"/>
    <property type="project" value="UniProtKB-UniRule"/>
</dbReference>
<dbReference type="PANTHER" id="PTHR45625">
    <property type="entry name" value="PEPTIDYL-PROLYL CIS-TRANS ISOMERASE-RELATED"/>
    <property type="match status" value="1"/>
</dbReference>
<dbReference type="Gene3D" id="2.40.100.10">
    <property type="entry name" value="Cyclophilin-like"/>
    <property type="match status" value="1"/>
</dbReference>
<dbReference type="PROSITE" id="PS51257">
    <property type="entry name" value="PROKAR_LIPOPROTEIN"/>
    <property type="match status" value="1"/>
</dbReference>
<protein>
    <recommendedName>
        <fullName evidence="4">Peptidyl-prolyl cis-trans isomerase</fullName>
        <shortName evidence="4">PPIase</shortName>
        <ecNumber evidence="4">5.2.1.8</ecNumber>
    </recommendedName>
</protein>
<organism evidence="6 7">
    <name type="scientific">Anaerotignum neopropionicum</name>
    <dbReference type="NCBI Taxonomy" id="36847"/>
    <lineage>
        <taxon>Bacteria</taxon>
        <taxon>Bacillati</taxon>
        <taxon>Bacillota</taxon>
        <taxon>Clostridia</taxon>
        <taxon>Lachnospirales</taxon>
        <taxon>Anaerotignaceae</taxon>
        <taxon>Anaerotignum</taxon>
    </lineage>
</organism>
<keyword evidence="2 4" id="KW-0697">Rotamase</keyword>
<evidence type="ECO:0000256" key="3">
    <source>
        <dbReference type="ARBA" id="ARBA00023235"/>
    </source>
</evidence>
<dbReference type="OrthoDB" id="9807797at2"/>
<dbReference type="InterPro" id="IPR020892">
    <property type="entry name" value="Cyclophilin-type_PPIase_CS"/>
</dbReference>
<dbReference type="InterPro" id="IPR029000">
    <property type="entry name" value="Cyclophilin-like_dom_sf"/>
</dbReference>
<evidence type="ECO:0000313" key="7">
    <source>
        <dbReference type="Proteomes" id="UP000070539"/>
    </source>
</evidence>
<feature type="chain" id="PRO_5039752376" description="Peptidyl-prolyl cis-trans isomerase" evidence="4">
    <location>
        <begin position="23"/>
        <end position="267"/>
    </location>
</feature>
<dbReference type="Proteomes" id="UP000070539">
    <property type="component" value="Unassembled WGS sequence"/>
</dbReference>
<dbReference type="Pfam" id="PF00160">
    <property type="entry name" value="Pro_isomerase"/>
    <property type="match status" value="1"/>
</dbReference>
<feature type="signal peptide" evidence="4">
    <location>
        <begin position="1"/>
        <end position="22"/>
    </location>
</feature>
<dbReference type="STRING" id="36847.CLNEO_25300"/>
<feature type="domain" description="PPIase cyclophilin-type" evidence="5">
    <location>
        <begin position="56"/>
        <end position="260"/>
    </location>
</feature>
<keyword evidence="3 4" id="KW-0413">Isomerase</keyword>
<dbReference type="PROSITE" id="PS00170">
    <property type="entry name" value="CSA_PPIASE_1"/>
    <property type="match status" value="1"/>
</dbReference>
<dbReference type="EC" id="5.2.1.8" evidence="4"/>
<evidence type="ECO:0000256" key="1">
    <source>
        <dbReference type="ARBA" id="ARBA00002388"/>
    </source>
</evidence>
<comment type="catalytic activity">
    <reaction evidence="4">
        <text>[protein]-peptidylproline (omega=180) = [protein]-peptidylproline (omega=0)</text>
        <dbReference type="Rhea" id="RHEA:16237"/>
        <dbReference type="Rhea" id="RHEA-COMP:10747"/>
        <dbReference type="Rhea" id="RHEA-COMP:10748"/>
        <dbReference type="ChEBI" id="CHEBI:83833"/>
        <dbReference type="ChEBI" id="CHEBI:83834"/>
        <dbReference type="EC" id="5.2.1.8"/>
    </reaction>
</comment>
<name>A0A136WBY2_9FIRM</name>
<dbReference type="GO" id="GO:0006457">
    <property type="term" value="P:protein folding"/>
    <property type="evidence" value="ECO:0007669"/>
    <property type="project" value="InterPro"/>
</dbReference>
<gene>
    <name evidence="6" type="ORF">CLNEO_25300</name>
</gene>
<dbReference type="PROSITE" id="PS50072">
    <property type="entry name" value="CSA_PPIASE_2"/>
    <property type="match status" value="1"/>
</dbReference>
<evidence type="ECO:0000259" key="5">
    <source>
        <dbReference type="PROSITE" id="PS50072"/>
    </source>
</evidence>
<proteinExistence type="inferred from homology"/>
<dbReference type="InterPro" id="IPR044666">
    <property type="entry name" value="Cyclophilin_A-like"/>
</dbReference>
<evidence type="ECO:0000313" key="6">
    <source>
        <dbReference type="EMBL" id="KXL52014.1"/>
    </source>
</evidence>
<accession>A0A136WBY2</accession>